<protein>
    <recommendedName>
        <fullName evidence="6">Phosphofructokinase</fullName>
    </recommendedName>
</protein>
<sequence>MPEAPLKAIGCLMKKILTITMNPALDVSADTDRVEPVRKLRCGPARREAGGGGVNVARVLKRLDAPVAALFPAGGYIGGLLDHLLAGEGLERLVVPISGETRENFTARETNTGDQYRFVLSGPELSAAECESCLELLAQNFSSVGLLVASGSLPNGAPADFYARMAGMAAKQDIPFMLDTSGPALAGALGPGIDIIKPNLRELSDLVGMELAGEASQISACETLLAEERAGAVALTLGRDGGLLVTGEGIWRARVPDVTVESAVGAGDSFMAGMAWGLAKEWPLEKVFSLGIAAGTAAVLTPGTALCRAEDVWHLASQITLEKL</sequence>
<evidence type="ECO:0000256" key="4">
    <source>
        <dbReference type="ARBA" id="ARBA00022777"/>
    </source>
</evidence>
<dbReference type="PIRSF" id="PIRSF000535">
    <property type="entry name" value="1PFK/6PFK/LacC"/>
    <property type="match status" value="1"/>
</dbReference>
<dbReference type="InterPro" id="IPR011611">
    <property type="entry name" value="PfkB_dom"/>
</dbReference>
<evidence type="ECO:0000256" key="3">
    <source>
        <dbReference type="ARBA" id="ARBA00022741"/>
    </source>
</evidence>
<keyword evidence="2 6" id="KW-0808">Transferase</keyword>
<reference evidence="9" key="1">
    <citation type="journal article" date="2019" name="Int. J. Syst. Evol. Microbiol.">
        <title>The Global Catalogue of Microorganisms (GCM) 10K type strain sequencing project: providing services to taxonomists for standard genome sequencing and annotation.</title>
        <authorList>
            <consortium name="The Broad Institute Genomics Platform"/>
            <consortium name="The Broad Institute Genome Sequencing Center for Infectious Disease"/>
            <person name="Wu L."/>
            <person name="Ma J."/>
        </authorList>
    </citation>
    <scope>NUCLEOTIDE SEQUENCE [LARGE SCALE GENOMIC DNA]</scope>
    <source>
        <strain evidence="9">CGMCC 1.15304</strain>
    </source>
</reference>
<dbReference type="PANTHER" id="PTHR46566:SF2">
    <property type="entry name" value="ATP-DEPENDENT 6-PHOSPHOFRUCTOKINASE ISOZYME 2"/>
    <property type="match status" value="1"/>
</dbReference>
<evidence type="ECO:0000256" key="5">
    <source>
        <dbReference type="ARBA" id="ARBA00022840"/>
    </source>
</evidence>
<evidence type="ECO:0000313" key="8">
    <source>
        <dbReference type="EMBL" id="MFC4347770.1"/>
    </source>
</evidence>
<comment type="caution">
    <text evidence="8">The sequence shown here is derived from an EMBL/GenBank/DDBJ whole genome shotgun (WGS) entry which is preliminary data.</text>
</comment>
<evidence type="ECO:0000313" key="9">
    <source>
        <dbReference type="Proteomes" id="UP001595776"/>
    </source>
</evidence>
<dbReference type="Gene3D" id="3.40.1190.20">
    <property type="match status" value="1"/>
</dbReference>
<feature type="domain" description="Carbohydrate kinase PfkB" evidence="7">
    <location>
        <begin position="25"/>
        <end position="307"/>
    </location>
</feature>
<keyword evidence="9" id="KW-1185">Reference proteome</keyword>
<keyword evidence="4" id="KW-0418">Kinase</keyword>
<dbReference type="SUPFAM" id="SSF53613">
    <property type="entry name" value="Ribokinase-like"/>
    <property type="match status" value="1"/>
</dbReference>
<accession>A0ABV8UAR6</accession>
<dbReference type="Proteomes" id="UP001595776">
    <property type="component" value="Unassembled WGS sequence"/>
</dbReference>
<dbReference type="CDD" id="cd01164">
    <property type="entry name" value="FruK_PfkB_like"/>
    <property type="match status" value="1"/>
</dbReference>
<dbReference type="RefSeq" id="WP_197421303.1">
    <property type="nucleotide sequence ID" value="NZ_JBHSCR010000005.1"/>
</dbReference>
<name>A0ABV8UAR6_9PROT</name>
<dbReference type="NCBIfam" id="TIGR03168">
    <property type="entry name" value="1-PFK"/>
    <property type="match status" value="1"/>
</dbReference>
<proteinExistence type="inferred from homology"/>
<comment type="similarity">
    <text evidence="1 6">Belongs to the carbohydrate kinase PfkB family.</text>
</comment>
<organism evidence="8 9">
    <name type="scientific">Kordiimonas lipolytica</name>
    <dbReference type="NCBI Taxonomy" id="1662421"/>
    <lineage>
        <taxon>Bacteria</taxon>
        <taxon>Pseudomonadati</taxon>
        <taxon>Pseudomonadota</taxon>
        <taxon>Alphaproteobacteria</taxon>
        <taxon>Kordiimonadales</taxon>
        <taxon>Kordiimonadaceae</taxon>
        <taxon>Kordiimonas</taxon>
    </lineage>
</organism>
<gene>
    <name evidence="8" type="ORF">ACFO5Q_07945</name>
</gene>
<evidence type="ECO:0000259" key="7">
    <source>
        <dbReference type="Pfam" id="PF00294"/>
    </source>
</evidence>
<evidence type="ECO:0000256" key="1">
    <source>
        <dbReference type="ARBA" id="ARBA00010688"/>
    </source>
</evidence>
<dbReference type="InterPro" id="IPR017583">
    <property type="entry name" value="Tagatose/fructose_Pkinase"/>
</dbReference>
<dbReference type="PANTHER" id="PTHR46566">
    <property type="entry name" value="1-PHOSPHOFRUCTOKINASE-RELATED"/>
    <property type="match status" value="1"/>
</dbReference>
<dbReference type="EMBL" id="JBHSCR010000005">
    <property type="protein sequence ID" value="MFC4347770.1"/>
    <property type="molecule type" value="Genomic_DNA"/>
</dbReference>
<evidence type="ECO:0000256" key="2">
    <source>
        <dbReference type="ARBA" id="ARBA00022679"/>
    </source>
</evidence>
<dbReference type="InterPro" id="IPR029056">
    <property type="entry name" value="Ribokinase-like"/>
</dbReference>
<keyword evidence="5" id="KW-0067">ATP-binding</keyword>
<evidence type="ECO:0000256" key="6">
    <source>
        <dbReference type="PIRNR" id="PIRNR000535"/>
    </source>
</evidence>
<dbReference type="Pfam" id="PF00294">
    <property type="entry name" value="PfkB"/>
    <property type="match status" value="1"/>
</dbReference>
<keyword evidence="3" id="KW-0547">Nucleotide-binding</keyword>